<evidence type="ECO:0000313" key="2">
    <source>
        <dbReference type="Proteomes" id="UP000265725"/>
    </source>
</evidence>
<dbReference type="PANTHER" id="PTHR36112">
    <property type="entry name" value="RIBOSOMAL RNA SMALL SUBUNIT METHYLTRANSFERASE J"/>
    <property type="match status" value="1"/>
</dbReference>
<dbReference type="PANTHER" id="PTHR36112:SF1">
    <property type="entry name" value="RIBOSOMAL RNA SMALL SUBUNIT METHYLTRANSFERASE J"/>
    <property type="match status" value="1"/>
</dbReference>
<accession>A0A385YV55</accession>
<dbReference type="GO" id="GO:0008990">
    <property type="term" value="F:rRNA (guanine-N2-)-methyltransferase activity"/>
    <property type="evidence" value="ECO:0007669"/>
    <property type="project" value="InterPro"/>
</dbReference>
<dbReference type="InterPro" id="IPR029063">
    <property type="entry name" value="SAM-dependent_MTases_sf"/>
</dbReference>
<keyword evidence="2" id="KW-1185">Reference proteome</keyword>
<dbReference type="EMBL" id="CP032418">
    <property type="protein sequence ID" value="AYC29442.1"/>
    <property type="molecule type" value="Genomic_DNA"/>
</dbReference>
<dbReference type="KEGG" id="paek:D3873_05915"/>
<dbReference type="OrthoDB" id="1653798at2"/>
<dbReference type="Proteomes" id="UP000265725">
    <property type="component" value="Chromosome"/>
</dbReference>
<evidence type="ECO:0000313" key="1">
    <source>
        <dbReference type="EMBL" id="AYC29442.1"/>
    </source>
</evidence>
<organism evidence="1 2">
    <name type="scientific">Paenisporosarcina cavernae</name>
    <dbReference type="NCBI Taxonomy" id="2320858"/>
    <lineage>
        <taxon>Bacteria</taxon>
        <taxon>Bacillati</taxon>
        <taxon>Bacillota</taxon>
        <taxon>Bacilli</taxon>
        <taxon>Bacillales</taxon>
        <taxon>Caryophanaceae</taxon>
        <taxon>Paenisporosarcina</taxon>
    </lineage>
</organism>
<dbReference type="RefSeq" id="WP_119883182.1">
    <property type="nucleotide sequence ID" value="NZ_CP032418.1"/>
</dbReference>
<dbReference type="Gene3D" id="3.40.50.150">
    <property type="entry name" value="Vaccinia Virus protein VP39"/>
    <property type="match status" value="1"/>
</dbReference>
<sequence>MTILTTSGRPTSQEIVTAKTFSEQLSIPYIDRNKRTLKQLFDQYNQAMLVLSKNQWDFYEDAEKDPFFFHPSSAMFRLKRIKRGENDPFIESCNLTSGMRFFDCTLGFASDALLASYVVGEKGKVVGCEEHKERAFVLKEAICHGFSPYQDFLQEIPPITIYGETAEAKLAVCEDNSFDVVYLDPMFDETIHESANMNPLRNGIIRSKISDNWIHEAKRVASKRVVMKGHFSSNDFVKYGFQQHIRPNTKFHYGVWKK</sequence>
<proteinExistence type="predicted"/>
<name>A0A385YV55_9BACL</name>
<dbReference type="AlphaFoldDB" id="A0A385YV55"/>
<gene>
    <name evidence="1" type="ORF">D3873_05915</name>
</gene>
<evidence type="ECO:0008006" key="3">
    <source>
        <dbReference type="Google" id="ProtNLM"/>
    </source>
</evidence>
<dbReference type="InterPro" id="IPR007536">
    <property type="entry name" value="16SrRNA_methylTrfase_J"/>
</dbReference>
<reference evidence="2" key="1">
    <citation type="submission" date="2018-09" db="EMBL/GenBank/DDBJ databases">
        <authorList>
            <person name="Zhu H."/>
        </authorList>
    </citation>
    <scope>NUCLEOTIDE SEQUENCE [LARGE SCALE GENOMIC DNA]</scope>
    <source>
        <strain evidence="2">K2R23-3</strain>
    </source>
</reference>
<dbReference type="SUPFAM" id="SSF53335">
    <property type="entry name" value="S-adenosyl-L-methionine-dependent methyltransferases"/>
    <property type="match status" value="1"/>
</dbReference>
<protein>
    <recommendedName>
        <fullName evidence="3">SAM-dependent methyltransferase</fullName>
    </recommendedName>
</protein>
<dbReference type="Pfam" id="PF04445">
    <property type="entry name" value="SAM_MT"/>
    <property type="match status" value="1"/>
</dbReference>